<dbReference type="Proteomes" id="UP000247609">
    <property type="component" value="Unassembled WGS sequence"/>
</dbReference>
<protein>
    <submittedName>
        <fullName evidence="1">Uncharacterized protein</fullName>
    </submittedName>
</protein>
<name>A0A318QDA8_9PROT</name>
<organism evidence="1 2">
    <name type="scientific">Novacetimonas pomaceti</name>
    <dbReference type="NCBI Taxonomy" id="2021998"/>
    <lineage>
        <taxon>Bacteria</taxon>
        <taxon>Pseudomonadati</taxon>
        <taxon>Pseudomonadota</taxon>
        <taxon>Alphaproteobacteria</taxon>
        <taxon>Acetobacterales</taxon>
        <taxon>Acetobacteraceae</taxon>
        <taxon>Novacetimonas</taxon>
    </lineage>
</organism>
<dbReference type="EMBL" id="NOXG01000010">
    <property type="protein sequence ID" value="PYD75388.1"/>
    <property type="molecule type" value="Genomic_DNA"/>
</dbReference>
<accession>A0A318QDA8</accession>
<gene>
    <name evidence="1" type="ORF">CFR71_09915</name>
</gene>
<proteinExistence type="predicted"/>
<dbReference type="AlphaFoldDB" id="A0A318QDA8"/>
<sequence>MIAVMLPYSIISQFVENDRENVVISRKLFRLLLSGYLRSLPFDEQAYLAANPDVDAAIHRGELDNSKDHFVNVGFFEGRDTGGSEFDEKWYLRNNPDVAASVRRGDWATGKDHWQMVGRAEFRAPSKAFVAIYDTWRAFLSPENTKRSD</sequence>
<evidence type="ECO:0000313" key="2">
    <source>
        <dbReference type="Proteomes" id="UP000247609"/>
    </source>
</evidence>
<reference evidence="1 2" key="1">
    <citation type="submission" date="2017-07" db="EMBL/GenBank/DDBJ databases">
        <title>A draft genome sequence of Komagataeibacter sp. T5K1.</title>
        <authorList>
            <person name="Skraban J."/>
            <person name="Cleenwerck I."/>
            <person name="Vandamme P."/>
            <person name="Trcek J."/>
        </authorList>
    </citation>
    <scope>NUCLEOTIDE SEQUENCE [LARGE SCALE GENOMIC DNA]</scope>
    <source>
        <strain evidence="1 2">T5K1</strain>
    </source>
</reference>
<evidence type="ECO:0000313" key="1">
    <source>
        <dbReference type="EMBL" id="PYD75388.1"/>
    </source>
</evidence>
<comment type="caution">
    <text evidence="1">The sequence shown here is derived from an EMBL/GenBank/DDBJ whole genome shotgun (WGS) entry which is preliminary data.</text>
</comment>